<keyword evidence="4" id="KW-1185">Reference proteome</keyword>
<protein>
    <submittedName>
        <fullName evidence="3">Uncharacterized protein</fullName>
    </submittedName>
</protein>
<evidence type="ECO:0000313" key="4">
    <source>
        <dbReference type="Proteomes" id="UP001500274"/>
    </source>
</evidence>
<feature type="transmembrane region" description="Helical" evidence="2">
    <location>
        <begin position="29"/>
        <end position="49"/>
    </location>
</feature>
<organism evidence="3 4">
    <name type="scientific">Microbacterium binotii</name>
    <dbReference type="NCBI Taxonomy" id="462710"/>
    <lineage>
        <taxon>Bacteria</taxon>
        <taxon>Bacillati</taxon>
        <taxon>Actinomycetota</taxon>
        <taxon>Actinomycetes</taxon>
        <taxon>Micrococcales</taxon>
        <taxon>Microbacteriaceae</taxon>
        <taxon>Microbacterium</taxon>
    </lineage>
</organism>
<feature type="region of interest" description="Disordered" evidence="1">
    <location>
        <begin position="68"/>
        <end position="94"/>
    </location>
</feature>
<keyword evidence="2" id="KW-0812">Transmembrane</keyword>
<accession>A0ABN3PIX0</accession>
<dbReference type="RefSeq" id="WP_234075023.1">
    <property type="nucleotide sequence ID" value="NZ_BAAARI010000015.1"/>
</dbReference>
<evidence type="ECO:0000256" key="1">
    <source>
        <dbReference type="SAM" id="MobiDB-lite"/>
    </source>
</evidence>
<proteinExistence type="predicted"/>
<keyword evidence="2" id="KW-0472">Membrane</keyword>
<feature type="compositionally biased region" description="Acidic residues" evidence="1">
    <location>
        <begin position="82"/>
        <end position="94"/>
    </location>
</feature>
<evidence type="ECO:0000256" key="2">
    <source>
        <dbReference type="SAM" id="Phobius"/>
    </source>
</evidence>
<dbReference type="Proteomes" id="UP001500274">
    <property type="component" value="Unassembled WGS sequence"/>
</dbReference>
<evidence type="ECO:0000313" key="3">
    <source>
        <dbReference type="EMBL" id="GAA2583820.1"/>
    </source>
</evidence>
<gene>
    <name evidence="3" type="ORF">GCM10009862_23670</name>
</gene>
<sequence length="94" mass="10492">MHLAVWLAEVTPTPTPTDVDPLLVTPGPWGFAVIALVGVAVILLVWDMLRRIRRGRYRSEVREQLDAEELAAKQGDAAERDSETDDEDIDPAQR</sequence>
<keyword evidence="2" id="KW-1133">Transmembrane helix</keyword>
<comment type="caution">
    <text evidence="3">The sequence shown here is derived from an EMBL/GenBank/DDBJ whole genome shotgun (WGS) entry which is preliminary data.</text>
</comment>
<name>A0ABN3PIX0_9MICO</name>
<dbReference type="EMBL" id="BAAARI010000015">
    <property type="protein sequence ID" value="GAA2583820.1"/>
    <property type="molecule type" value="Genomic_DNA"/>
</dbReference>
<reference evidence="3 4" key="1">
    <citation type="journal article" date="2019" name="Int. J. Syst. Evol. Microbiol.">
        <title>The Global Catalogue of Microorganisms (GCM) 10K type strain sequencing project: providing services to taxonomists for standard genome sequencing and annotation.</title>
        <authorList>
            <consortium name="The Broad Institute Genomics Platform"/>
            <consortium name="The Broad Institute Genome Sequencing Center for Infectious Disease"/>
            <person name="Wu L."/>
            <person name="Ma J."/>
        </authorList>
    </citation>
    <scope>NUCLEOTIDE SEQUENCE [LARGE SCALE GENOMIC DNA]</scope>
    <source>
        <strain evidence="3 4">JCM 16365</strain>
    </source>
</reference>